<comment type="caution">
    <text evidence="3">The sequence shown here is derived from an EMBL/GenBank/DDBJ whole genome shotgun (WGS) entry which is preliminary data.</text>
</comment>
<feature type="compositionally biased region" description="Basic and acidic residues" evidence="1">
    <location>
        <begin position="363"/>
        <end position="378"/>
    </location>
</feature>
<dbReference type="Pfam" id="PF12927">
    <property type="entry name" value="DUF3835"/>
    <property type="match status" value="2"/>
</dbReference>
<dbReference type="Pfam" id="PF13758">
    <property type="entry name" value="Prefoldin_3"/>
    <property type="match status" value="1"/>
</dbReference>
<dbReference type="InterPro" id="IPR052255">
    <property type="entry name" value="RNA_pol_II_subunit5-mediator"/>
</dbReference>
<dbReference type="GO" id="GO:0003714">
    <property type="term" value="F:transcription corepressor activity"/>
    <property type="evidence" value="ECO:0007669"/>
    <property type="project" value="TreeGrafter"/>
</dbReference>
<reference evidence="3 4" key="1">
    <citation type="submission" date="2017-03" db="EMBL/GenBank/DDBJ databases">
        <title>Genomes of endolithic fungi from Antarctica.</title>
        <authorList>
            <person name="Coleine C."/>
            <person name="Masonjones S."/>
            <person name="Stajich J.E."/>
        </authorList>
    </citation>
    <scope>NUCLEOTIDE SEQUENCE [LARGE SCALE GENOMIC DNA]</scope>
    <source>
        <strain evidence="3 4">CCFEE 5187</strain>
    </source>
</reference>
<feature type="compositionally biased region" description="Acidic residues" evidence="1">
    <location>
        <begin position="276"/>
        <end position="301"/>
    </location>
</feature>
<organism evidence="3 4">
    <name type="scientific">Cryomyces minteri</name>
    <dbReference type="NCBI Taxonomy" id="331657"/>
    <lineage>
        <taxon>Eukaryota</taxon>
        <taxon>Fungi</taxon>
        <taxon>Dikarya</taxon>
        <taxon>Ascomycota</taxon>
        <taxon>Pezizomycotina</taxon>
        <taxon>Dothideomycetes</taxon>
        <taxon>Dothideomycetes incertae sedis</taxon>
        <taxon>Cryomyces</taxon>
    </lineage>
</organism>
<evidence type="ECO:0000313" key="4">
    <source>
        <dbReference type="Proteomes" id="UP000308768"/>
    </source>
</evidence>
<dbReference type="Proteomes" id="UP000308768">
    <property type="component" value="Unassembled WGS sequence"/>
</dbReference>
<evidence type="ECO:0000313" key="3">
    <source>
        <dbReference type="EMBL" id="TKA61368.1"/>
    </source>
</evidence>
<gene>
    <name evidence="3" type="ORF">B0A49_09125</name>
</gene>
<protein>
    <recommendedName>
        <fullName evidence="2">DUF3835 domain-containing protein</fullName>
    </recommendedName>
</protein>
<name>A0A4U0WG08_9PEZI</name>
<dbReference type="EMBL" id="NAJN01001754">
    <property type="protein sequence ID" value="TKA61368.1"/>
    <property type="molecule type" value="Genomic_DNA"/>
</dbReference>
<dbReference type="AlphaFoldDB" id="A0A4U0WG08"/>
<dbReference type="GO" id="GO:0000122">
    <property type="term" value="P:negative regulation of transcription by RNA polymerase II"/>
    <property type="evidence" value="ECO:0007669"/>
    <property type="project" value="TreeGrafter"/>
</dbReference>
<feature type="region of interest" description="Disordered" evidence="1">
    <location>
        <begin position="276"/>
        <end position="311"/>
    </location>
</feature>
<dbReference type="InterPro" id="IPR039553">
    <property type="entry name" value="Prefoldin-like"/>
</dbReference>
<feature type="compositionally biased region" description="Polar residues" evidence="1">
    <location>
        <begin position="445"/>
        <end position="480"/>
    </location>
</feature>
<evidence type="ECO:0000256" key="1">
    <source>
        <dbReference type="SAM" id="MobiDB-lite"/>
    </source>
</evidence>
<dbReference type="InterPro" id="IPR024325">
    <property type="entry name" value="DUF3835"/>
</dbReference>
<dbReference type="GO" id="GO:0003682">
    <property type="term" value="F:chromatin binding"/>
    <property type="evidence" value="ECO:0007669"/>
    <property type="project" value="TreeGrafter"/>
</dbReference>
<sequence>MDLERHRLRLEENVAKLQESLRHWQAWDAEYEGLKEELLGFEGQPTTEDMLRIAQTFGGDLIVEREIKELLGHHKGPRRTGQQVVDVVSRRQDYVLQNITTIQKQLDIAERKLSTAMVVSAPEIRGEDGLPLTEIREELDDDGNIISSTTTQPGAAAPAIEETLRKAGVKDLPEASPPFADTNAAALLETKQQADVTTKPAANVLSPGSLAGPIFVSGTKISSNRVVELNDNDEVIGTIPIIPDDESAEDAALRQEMLAYGLNEVGAVVAELDLEEFSDDPEDDFDDEDTGDYESSVEEEDQYGRSTGSLVDEEYRKEMLELEKRLNARMVENVGPSPKVGEEGVEDLAKDVRRLVVQNDMRSTPERDHGDDNAERKAVGKKGVRFAETSDVSPAPSRVPGLGNEAASSSSSSISSTPMSEVVIERGTNTIQSVSEPAKPKKASRFNSARHSSASLPITPATTSPISNVPQVVVSRTTRSGPPGEILSTNLIERSVPSDSVTAPDENDLDPALLQQEVATEYHRLHNRMIQRQGGFVATEEDESQGPLMEERDGKVKRVSRFKAARLGAGSL</sequence>
<evidence type="ECO:0000259" key="2">
    <source>
        <dbReference type="Pfam" id="PF12927"/>
    </source>
</evidence>
<feature type="domain" description="DUF3835" evidence="2">
    <location>
        <begin position="488"/>
        <end position="567"/>
    </location>
</feature>
<dbReference type="PANTHER" id="PTHR15111">
    <property type="entry name" value="RNA POLYMERASE II SUBUNIT 5-MEDIATING PROTEIN NNX3"/>
    <property type="match status" value="1"/>
</dbReference>
<feature type="region of interest" description="Disordered" evidence="1">
    <location>
        <begin position="356"/>
        <end position="487"/>
    </location>
</feature>
<dbReference type="GO" id="GO:0019212">
    <property type="term" value="F:phosphatase inhibitor activity"/>
    <property type="evidence" value="ECO:0007669"/>
    <property type="project" value="TreeGrafter"/>
</dbReference>
<keyword evidence="4" id="KW-1185">Reference proteome</keyword>
<dbReference type="OrthoDB" id="21413at2759"/>
<accession>A0A4U0WG08</accession>
<dbReference type="PANTHER" id="PTHR15111:SF0">
    <property type="entry name" value="UNCONVENTIONAL PREFOLDIN RPB5 INTERACTOR 1"/>
    <property type="match status" value="1"/>
</dbReference>
<proteinExistence type="predicted"/>
<feature type="domain" description="DUF3835" evidence="2">
    <location>
        <begin position="429"/>
        <end position="450"/>
    </location>
</feature>